<dbReference type="InterPro" id="IPR011011">
    <property type="entry name" value="Znf_FYVE_PHD"/>
</dbReference>
<dbReference type="Proteomes" id="UP001558652">
    <property type="component" value="Unassembled WGS sequence"/>
</dbReference>
<dbReference type="Gene3D" id="3.30.40.10">
    <property type="entry name" value="Zinc/RING finger domain, C3HC4 (zinc finger)"/>
    <property type="match status" value="1"/>
</dbReference>
<dbReference type="EMBL" id="JBFDAA010000012">
    <property type="protein sequence ID" value="KAL1123502.1"/>
    <property type="molecule type" value="Genomic_DNA"/>
</dbReference>
<comment type="caution">
    <text evidence="1">The sequence shown here is derived from an EMBL/GenBank/DDBJ whole genome shotgun (WGS) entry which is preliminary data.</text>
</comment>
<name>A0ABD0YM40_9HEMI</name>
<feature type="non-terminal residue" evidence="1">
    <location>
        <position position="1"/>
    </location>
</feature>
<evidence type="ECO:0000313" key="1">
    <source>
        <dbReference type="EMBL" id="KAL1123502.1"/>
    </source>
</evidence>
<reference evidence="1 2" key="1">
    <citation type="submission" date="2024-07" db="EMBL/GenBank/DDBJ databases">
        <title>Chromosome-level genome assembly of the water stick insect Ranatra chinensis (Heteroptera: Nepidae).</title>
        <authorList>
            <person name="Liu X."/>
        </authorList>
    </citation>
    <scope>NUCLEOTIDE SEQUENCE [LARGE SCALE GENOMIC DNA]</scope>
    <source>
        <strain evidence="1">Cailab_2021Rc</strain>
        <tissue evidence="1">Muscle</tissue>
    </source>
</reference>
<dbReference type="SUPFAM" id="SSF57903">
    <property type="entry name" value="FYVE/PHD zinc finger"/>
    <property type="match status" value="1"/>
</dbReference>
<gene>
    <name evidence="1" type="ORF">AAG570_002580</name>
</gene>
<evidence type="ECO:0000313" key="2">
    <source>
        <dbReference type="Proteomes" id="UP001558652"/>
    </source>
</evidence>
<sequence>QKSGLPICLECLGTGARNKSGQPEELTRCVECGACVHPSCLGPAHADLITVLSARGHVWKCEDCSLCAKCNTATEQVTKHGHSNSIEINSGTFCLVTNLSGD</sequence>
<dbReference type="AlphaFoldDB" id="A0ABD0YM40"/>
<organism evidence="1 2">
    <name type="scientific">Ranatra chinensis</name>
    <dbReference type="NCBI Taxonomy" id="642074"/>
    <lineage>
        <taxon>Eukaryota</taxon>
        <taxon>Metazoa</taxon>
        <taxon>Ecdysozoa</taxon>
        <taxon>Arthropoda</taxon>
        <taxon>Hexapoda</taxon>
        <taxon>Insecta</taxon>
        <taxon>Pterygota</taxon>
        <taxon>Neoptera</taxon>
        <taxon>Paraneoptera</taxon>
        <taxon>Hemiptera</taxon>
        <taxon>Heteroptera</taxon>
        <taxon>Panheteroptera</taxon>
        <taxon>Nepomorpha</taxon>
        <taxon>Nepidae</taxon>
        <taxon>Ranatrinae</taxon>
        <taxon>Ranatra</taxon>
    </lineage>
</organism>
<accession>A0ABD0YM40</accession>
<dbReference type="InterPro" id="IPR013083">
    <property type="entry name" value="Znf_RING/FYVE/PHD"/>
</dbReference>
<keyword evidence="2" id="KW-1185">Reference proteome</keyword>
<proteinExistence type="predicted"/>
<protein>
    <submittedName>
        <fullName evidence="1">Uncharacterized protein</fullName>
    </submittedName>
</protein>